<dbReference type="AlphaFoldDB" id="A0A397UZM6"/>
<accession>A0A397UZM6</accession>
<dbReference type="GO" id="GO:0000179">
    <property type="term" value="F:rRNA (adenine-N6,N6-)-dimethyltransferase activity"/>
    <property type="evidence" value="ECO:0007669"/>
    <property type="project" value="TreeGrafter"/>
</dbReference>
<evidence type="ECO:0000256" key="3">
    <source>
        <dbReference type="ARBA" id="ARBA00022679"/>
    </source>
</evidence>
<dbReference type="PANTHER" id="PTHR11727:SF17">
    <property type="entry name" value="DIMETHYLADENOSINE TRANSFERASE 1, MITOCHONDRIAL"/>
    <property type="match status" value="1"/>
</dbReference>
<dbReference type="GO" id="GO:0006391">
    <property type="term" value="P:transcription initiation at mitochondrial promoter"/>
    <property type="evidence" value="ECO:0007669"/>
    <property type="project" value="TreeGrafter"/>
</dbReference>
<dbReference type="GO" id="GO:0005759">
    <property type="term" value="C:mitochondrial matrix"/>
    <property type="evidence" value="ECO:0007669"/>
    <property type="project" value="TreeGrafter"/>
</dbReference>
<keyword evidence="3 7" id="KW-0808">Transferase</keyword>
<keyword evidence="5" id="KW-0694">RNA-binding</keyword>
<evidence type="ECO:0000313" key="9">
    <source>
        <dbReference type="Proteomes" id="UP000266673"/>
    </source>
</evidence>
<dbReference type="InterPro" id="IPR029063">
    <property type="entry name" value="SAM-dependent_MTases_sf"/>
</dbReference>
<dbReference type="EC" id="2.1.1.-" evidence="7"/>
<organism evidence="8 9">
    <name type="scientific">Gigaspora rosea</name>
    <dbReference type="NCBI Taxonomy" id="44941"/>
    <lineage>
        <taxon>Eukaryota</taxon>
        <taxon>Fungi</taxon>
        <taxon>Fungi incertae sedis</taxon>
        <taxon>Mucoromycota</taxon>
        <taxon>Glomeromycotina</taxon>
        <taxon>Glomeromycetes</taxon>
        <taxon>Diversisporales</taxon>
        <taxon>Gigasporaceae</taxon>
        <taxon>Gigaspora</taxon>
    </lineage>
</organism>
<dbReference type="InterPro" id="IPR001737">
    <property type="entry name" value="KsgA/Erm"/>
</dbReference>
<dbReference type="EMBL" id="QKWP01000733">
    <property type="protein sequence ID" value="RIB15595.1"/>
    <property type="molecule type" value="Genomic_DNA"/>
</dbReference>
<dbReference type="Gene3D" id="1.10.8.100">
    <property type="entry name" value="Ribosomal RNA adenine dimethylase-like, domain 2"/>
    <property type="match status" value="1"/>
</dbReference>
<evidence type="ECO:0000256" key="7">
    <source>
        <dbReference type="RuleBase" id="RU362106"/>
    </source>
</evidence>
<evidence type="ECO:0000256" key="2">
    <source>
        <dbReference type="ARBA" id="ARBA00022603"/>
    </source>
</evidence>
<dbReference type="Pfam" id="PF00398">
    <property type="entry name" value="RrnaAD"/>
    <property type="match status" value="1"/>
</dbReference>
<name>A0A397UZM6_9GLOM</name>
<sequence>MWSPKLLNRLPAGKFRLSLIDKQMAVSAAKAINIPDNATVIEINSGWSLNKIFRSACLGFLTHALLKHTNAKKIIALDNDQECVENLMRLAEESSGRLEVTQAENNIVSKFASNKLEVICSWLQKEKLADMQVYPWEEVHPSLISIFHLPDKMNGDYLLNQIMQDFYNRSGFQTYGRVRTNVFMPAYLYEKNMAMLGDIKRCKQGVVMESLANIDILRMIPERAYTPKSINVLLSLTPQVQPKLKAQLDVFEYVLRHVLSKKTVPLCDIMRHEIFCLCLITDIYKAISFPVIIVKYFNIYSNSTLGAGAESLTKNLSFDSRVLVKDVTVEQFIELAQIFEQWPFRPVNLHVAFNENYKRRRRN</sequence>
<comment type="subcellular location">
    <subcellularLocation>
        <location evidence="1">Mitochondrion</location>
    </subcellularLocation>
</comment>
<protein>
    <recommendedName>
        <fullName evidence="7">rRNA adenine N(6)-methyltransferase</fullName>
        <ecNumber evidence="7">2.1.1.-</ecNumber>
    </recommendedName>
</protein>
<keyword evidence="2 7" id="KW-0489">Methyltransferase</keyword>
<dbReference type="InterPro" id="IPR023165">
    <property type="entry name" value="rRNA_Ade_diMease-like_C"/>
</dbReference>
<dbReference type="Gene3D" id="3.40.50.150">
    <property type="entry name" value="Vaccinia Virus protein VP39"/>
    <property type="match status" value="1"/>
</dbReference>
<reference evidence="8 9" key="1">
    <citation type="submission" date="2018-06" db="EMBL/GenBank/DDBJ databases">
        <title>Comparative genomics reveals the genomic features of Rhizophagus irregularis, R. cerebriforme, R. diaphanum and Gigaspora rosea, and their symbiotic lifestyle signature.</title>
        <authorList>
            <person name="Morin E."/>
            <person name="San Clemente H."/>
            <person name="Chen E.C.H."/>
            <person name="De La Providencia I."/>
            <person name="Hainaut M."/>
            <person name="Kuo A."/>
            <person name="Kohler A."/>
            <person name="Murat C."/>
            <person name="Tang N."/>
            <person name="Roy S."/>
            <person name="Loubradou J."/>
            <person name="Henrissat B."/>
            <person name="Grigoriev I.V."/>
            <person name="Corradi N."/>
            <person name="Roux C."/>
            <person name="Martin F.M."/>
        </authorList>
    </citation>
    <scope>NUCLEOTIDE SEQUENCE [LARGE SCALE GENOMIC DNA]</scope>
    <source>
        <strain evidence="8 9">DAOM 194757</strain>
    </source>
</reference>
<evidence type="ECO:0000256" key="5">
    <source>
        <dbReference type="ARBA" id="ARBA00022884"/>
    </source>
</evidence>
<keyword evidence="9" id="KW-1185">Reference proteome</keyword>
<dbReference type="GO" id="GO:0003723">
    <property type="term" value="F:RNA binding"/>
    <property type="evidence" value="ECO:0007669"/>
    <property type="project" value="UniProtKB-KW"/>
</dbReference>
<evidence type="ECO:0000256" key="4">
    <source>
        <dbReference type="ARBA" id="ARBA00022691"/>
    </source>
</evidence>
<gene>
    <name evidence="8" type="ORF">C2G38_2247533</name>
</gene>
<proteinExistence type="inferred from homology"/>
<dbReference type="Proteomes" id="UP000266673">
    <property type="component" value="Unassembled WGS sequence"/>
</dbReference>
<comment type="similarity">
    <text evidence="7">Belongs to the class I-like SAM-binding methyltransferase superfamily. rRNA adenine N(6)-methyltransferase family.</text>
</comment>
<dbReference type="STRING" id="44941.A0A397UZM6"/>
<evidence type="ECO:0000313" key="8">
    <source>
        <dbReference type="EMBL" id="RIB15595.1"/>
    </source>
</evidence>
<comment type="caution">
    <text evidence="8">The sequence shown here is derived from an EMBL/GenBank/DDBJ whole genome shotgun (WGS) entry which is preliminary data.</text>
</comment>
<dbReference type="PANTHER" id="PTHR11727">
    <property type="entry name" value="DIMETHYLADENOSINE TRANSFERASE"/>
    <property type="match status" value="1"/>
</dbReference>
<dbReference type="SUPFAM" id="SSF53335">
    <property type="entry name" value="S-adenosyl-L-methionine-dependent methyltransferases"/>
    <property type="match status" value="1"/>
</dbReference>
<comment type="function">
    <text evidence="6">Mitochondrial transcription factor that confers selective promoter recognition on the core subunit of the yeast mitochondrial RNA polymerase. Interacts with DNA in a non-specific manner.</text>
</comment>
<keyword evidence="4 7" id="KW-0949">S-adenosyl-L-methionine</keyword>
<evidence type="ECO:0000256" key="1">
    <source>
        <dbReference type="ARBA" id="ARBA00004173"/>
    </source>
</evidence>
<dbReference type="OrthoDB" id="16079at2759"/>
<evidence type="ECO:0000256" key="6">
    <source>
        <dbReference type="ARBA" id="ARBA00024915"/>
    </source>
</evidence>
<keyword evidence="7" id="KW-0698">rRNA processing</keyword>
<dbReference type="GO" id="GO:0034246">
    <property type="term" value="F:mitochondrial transcription factor activity"/>
    <property type="evidence" value="ECO:0007669"/>
    <property type="project" value="TreeGrafter"/>
</dbReference>